<comment type="caution">
    <text evidence="1">The sequence shown here is derived from an EMBL/GenBank/DDBJ whole genome shotgun (WGS) entry which is preliminary data.</text>
</comment>
<dbReference type="InterPro" id="IPR011990">
    <property type="entry name" value="TPR-like_helical_dom_sf"/>
</dbReference>
<protein>
    <submittedName>
        <fullName evidence="1">Tetratricopeptide (TPR) repeat protein</fullName>
    </submittedName>
</protein>
<dbReference type="PANTHER" id="PTHR47691:SF3">
    <property type="entry name" value="HTH-TYPE TRANSCRIPTIONAL REGULATOR RV0890C-RELATED"/>
    <property type="match status" value="1"/>
</dbReference>
<sequence length="1090" mass="120653">MPPTPLCRKSEGELRDALLKVFPGPDAMTDLLLAADLSFEDFVMPRSDHRANVLHLVQQLNGRGEILRLLDRAHHEVPECKTFGELREEALGREATHLMIALPYARADGLRLVRWATDQVAPMPVTLHPLEETSGDRVIGCDVMMFVATGASVAPDSSCLYQLERAIELGMDVIGVVKDPDVVMPGRIAETMAVDLAGDPVLGRRRLLRHLERLASPDLLMDRLRRQRDRFRRQAAGADARERPWYAAEIEYLSERIDAAESRMADLPATERMVDAAIADGQNKEREPDAAMPERQAVRCPYEPPSVPPKEFQNRIEELQAIERTLADGSARLLVLTGRDGVGKTGMVSRLLYRIRNGPAPPALDAFVYLGTQGHRKLDGGVLLRALLRVVPEQRGVDELADLVHAPVPAVDKLNALLRALGDDRVVVAVDNCETALNAAGDLSDRELRALVHRILDRRDHGVRILISSRRDPLALAEKYAHTRYQSRGEGLSREEAFKLLRAMGGERVRDLPEPSADELYWFHRHTKGLPRAIELAFGELSTPGRSLSWLIGEMDGAGEQDIVTFLFDRVFKRLDPFAKRVVQALAVFGRPVRSTTVDHLLRGYAKGEQSHQVLEHLRRRRLIRGDGDRYWLPPGRESESVLRTIPLGEPEDRAAEPRRFTQPALLHEAAEYFAGVRRSTVSSVEQLHPEFSEIELRIRGGEYAAALAVIERIDDGYLHGWGHSDAVVESLHGLADLDPRRELVRLSLLARALRQQEDHAGVIACVRPALRLATRRRVTTDRVRLIIQLANAYFEQGRLDLATAHYRKAAWLTRTRLRGLRQERAFVHAGLVLCAGRAGHLDRALRHHASALRLLRGTVEESEHRAALYISAAWVEGELGRTDAARVNLHRARSAADAAGDHILLGEAKQAEAEILLDEGGFVAAVALADQAAQAGIRAGNDRLTRASKEILAQAYLCTGDLDGALSAVETAGRERGSPRLYGLAGILQVRLGRPEAAMEAFRTGLKQADEAYPYRNDTGALTARALLSCGVALVGRETADVDDALAALREARAVLTAPGAVLRALRLLAQLEGFVDDELLNRLRRATR</sequence>
<dbReference type="InterPro" id="IPR027417">
    <property type="entry name" value="P-loop_NTPase"/>
</dbReference>
<dbReference type="Gene3D" id="3.40.50.300">
    <property type="entry name" value="P-loop containing nucleotide triphosphate hydrolases"/>
    <property type="match status" value="1"/>
</dbReference>
<reference evidence="1 2" key="1">
    <citation type="submission" date="2020-08" db="EMBL/GenBank/DDBJ databases">
        <title>Sequencing the genomes of 1000 actinobacteria strains.</title>
        <authorList>
            <person name="Klenk H.-P."/>
        </authorList>
    </citation>
    <scope>NUCLEOTIDE SEQUENCE [LARGE SCALE GENOMIC DNA]</scope>
    <source>
        <strain evidence="1 2">DSM 43149</strain>
    </source>
</reference>
<proteinExistence type="predicted"/>
<accession>A0A7W7I133</accession>
<keyword evidence="2" id="KW-1185">Reference proteome</keyword>
<dbReference type="InterPro" id="IPR019734">
    <property type="entry name" value="TPR_rpt"/>
</dbReference>
<organism evidence="1 2">
    <name type="scientific">Actinoplanes digitatis</name>
    <dbReference type="NCBI Taxonomy" id="1868"/>
    <lineage>
        <taxon>Bacteria</taxon>
        <taxon>Bacillati</taxon>
        <taxon>Actinomycetota</taxon>
        <taxon>Actinomycetes</taxon>
        <taxon>Micromonosporales</taxon>
        <taxon>Micromonosporaceae</taxon>
        <taxon>Actinoplanes</taxon>
    </lineage>
</organism>
<dbReference type="Proteomes" id="UP000578112">
    <property type="component" value="Unassembled WGS sequence"/>
</dbReference>
<dbReference type="RefSeq" id="WP_184995687.1">
    <property type="nucleotide sequence ID" value="NZ_BOMK01000003.1"/>
</dbReference>
<evidence type="ECO:0000313" key="2">
    <source>
        <dbReference type="Proteomes" id="UP000578112"/>
    </source>
</evidence>
<evidence type="ECO:0000313" key="1">
    <source>
        <dbReference type="EMBL" id="MBB4764502.1"/>
    </source>
</evidence>
<dbReference type="SUPFAM" id="SSF48452">
    <property type="entry name" value="TPR-like"/>
    <property type="match status" value="2"/>
</dbReference>
<dbReference type="Gene3D" id="1.25.40.10">
    <property type="entry name" value="Tetratricopeptide repeat domain"/>
    <property type="match status" value="2"/>
</dbReference>
<dbReference type="AlphaFoldDB" id="A0A7W7I133"/>
<dbReference type="EMBL" id="JACHNH010000001">
    <property type="protein sequence ID" value="MBB4764502.1"/>
    <property type="molecule type" value="Genomic_DNA"/>
</dbReference>
<dbReference type="Pfam" id="PF13181">
    <property type="entry name" value="TPR_8"/>
    <property type="match status" value="1"/>
</dbReference>
<name>A0A7W7I133_9ACTN</name>
<dbReference type="SMART" id="SM00028">
    <property type="entry name" value="TPR"/>
    <property type="match status" value="3"/>
</dbReference>
<dbReference type="PANTHER" id="PTHR47691">
    <property type="entry name" value="REGULATOR-RELATED"/>
    <property type="match status" value="1"/>
</dbReference>
<dbReference type="SUPFAM" id="SSF52540">
    <property type="entry name" value="P-loop containing nucleoside triphosphate hydrolases"/>
    <property type="match status" value="1"/>
</dbReference>
<gene>
    <name evidence="1" type="ORF">BJ971_005058</name>
</gene>